<organism evidence="1 2">
    <name type="scientific">Ornithinimicrobium ciconiae</name>
    <dbReference type="NCBI Taxonomy" id="2594265"/>
    <lineage>
        <taxon>Bacteria</taxon>
        <taxon>Bacillati</taxon>
        <taxon>Actinomycetota</taxon>
        <taxon>Actinomycetes</taxon>
        <taxon>Micrococcales</taxon>
        <taxon>Ornithinimicrobiaceae</taxon>
        <taxon>Ornithinimicrobium</taxon>
    </lineage>
</organism>
<reference evidence="1 2" key="1">
    <citation type="submission" date="2019-07" db="EMBL/GenBank/DDBJ databases">
        <title>complete genome sequencing of Ornithinimicrobium sp. H23M54.</title>
        <authorList>
            <person name="Bae J.-W."/>
            <person name="Lee S.-Y."/>
        </authorList>
    </citation>
    <scope>NUCLEOTIDE SEQUENCE [LARGE SCALE GENOMIC DNA]</scope>
    <source>
        <strain evidence="1 2">H23M54</strain>
    </source>
</reference>
<dbReference type="EMBL" id="CP041616">
    <property type="protein sequence ID" value="QDO88097.1"/>
    <property type="molecule type" value="Genomic_DNA"/>
</dbReference>
<evidence type="ECO:0000313" key="1">
    <source>
        <dbReference type="EMBL" id="QDO88097.1"/>
    </source>
</evidence>
<keyword evidence="2" id="KW-1185">Reference proteome</keyword>
<accession>A0A516G986</accession>
<dbReference type="AlphaFoldDB" id="A0A516G986"/>
<dbReference type="Proteomes" id="UP000315395">
    <property type="component" value="Chromosome"/>
</dbReference>
<evidence type="ECO:0000313" key="2">
    <source>
        <dbReference type="Proteomes" id="UP000315395"/>
    </source>
</evidence>
<name>A0A516G986_9MICO</name>
<sequence>MTTLPWWTPIRPWWTPKRHLSFDTGARESAPFAVHADEPLWLYVDYVFLDPDNEGVTWGGDEEPGRALFIHASDEVRPIS</sequence>
<protein>
    <submittedName>
        <fullName evidence="1">Uncharacterized protein</fullName>
    </submittedName>
</protein>
<proteinExistence type="predicted"/>
<dbReference type="RefSeq" id="WP_143782772.1">
    <property type="nucleotide sequence ID" value="NZ_CP041616.1"/>
</dbReference>
<dbReference type="KEGG" id="orz:FNH13_06835"/>
<gene>
    <name evidence="1" type="ORF">FNH13_06835</name>
</gene>